<reference evidence="2" key="1">
    <citation type="submission" date="2022-09" db="EMBL/GenBank/DDBJ databases">
        <authorList>
            <person name="Yuan C."/>
            <person name="Ke Z."/>
        </authorList>
    </citation>
    <scope>NUCLEOTIDE SEQUENCE</scope>
    <source>
        <strain evidence="2">LB-8</strain>
    </source>
</reference>
<proteinExistence type="predicted"/>
<dbReference type="Proteomes" id="UP001155483">
    <property type="component" value="Unassembled WGS sequence"/>
</dbReference>
<evidence type="ECO:0000313" key="3">
    <source>
        <dbReference type="Proteomes" id="UP001155483"/>
    </source>
</evidence>
<protein>
    <submittedName>
        <fullName evidence="2">Uncharacterized protein</fullName>
    </submittedName>
</protein>
<evidence type="ECO:0000256" key="1">
    <source>
        <dbReference type="SAM" id="MobiDB-lite"/>
    </source>
</evidence>
<evidence type="ECO:0000313" key="2">
    <source>
        <dbReference type="EMBL" id="MCU7548960.1"/>
    </source>
</evidence>
<reference evidence="2" key="2">
    <citation type="submission" date="2023-04" db="EMBL/GenBank/DDBJ databases">
        <title>Paracnuella aquatica gen. nov., sp. nov., a member of the family Chitinophagaceae isolated from a hot spring.</title>
        <authorList>
            <person name="Wang C."/>
        </authorList>
    </citation>
    <scope>NUCLEOTIDE SEQUENCE</scope>
    <source>
        <strain evidence="2">LB-8</strain>
    </source>
</reference>
<feature type="region of interest" description="Disordered" evidence="1">
    <location>
        <begin position="1"/>
        <end position="76"/>
    </location>
</feature>
<comment type="caution">
    <text evidence="2">The sequence shown here is derived from an EMBL/GenBank/DDBJ whole genome shotgun (WGS) entry which is preliminary data.</text>
</comment>
<name>A0A9X3B794_9BACT</name>
<accession>A0A9X3B794</accession>
<dbReference type="RefSeq" id="WP_279296404.1">
    <property type="nucleotide sequence ID" value="NZ_JAOTIF010000003.1"/>
</dbReference>
<keyword evidence="3" id="KW-1185">Reference proteome</keyword>
<sequence length="76" mass="8501">MQDHKKENTGEKDKSQQIGQDRPTQESYGPFEPIKIDRQEGNMNHGTLGGNFGEDAATKADDQLMNDHTDEPFSPP</sequence>
<dbReference type="AlphaFoldDB" id="A0A9X3B794"/>
<feature type="compositionally biased region" description="Basic and acidic residues" evidence="1">
    <location>
        <begin position="1"/>
        <end position="15"/>
    </location>
</feature>
<feature type="compositionally biased region" description="Basic and acidic residues" evidence="1">
    <location>
        <begin position="56"/>
        <end position="76"/>
    </location>
</feature>
<organism evidence="2 3">
    <name type="scientific">Paraflavisolibacter caeni</name>
    <dbReference type="NCBI Taxonomy" id="2982496"/>
    <lineage>
        <taxon>Bacteria</taxon>
        <taxon>Pseudomonadati</taxon>
        <taxon>Bacteroidota</taxon>
        <taxon>Chitinophagia</taxon>
        <taxon>Chitinophagales</taxon>
        <taxon>Chitinophagaceae</taxon>
        <taxon>Paraflavisolibacter</taxon>
    </lineage>
</organism>
<gene>
    <name evidence="2" type="ORF">OCK74_07520</name>
</gene>
<dbReference type="EMBL" id="JAOTIF010000003">
    <property type="protein sequence ID" value="MCU7548960.1"/>
    <property type="molecule type" value="Genomic_DNA"/>
</dbReference>